<accession>A0A2L0EI35</accession>
<name>A0A2L0EI35_SORCE</name>
<evidence type="ECO:0000313" key="2">
    <source>
        <dbReference type="Proteomes" id="UP000238348"/>
    </source>
</evidence>
<dbReference type="EMBL" id="CP012673">
    <property type="protein sequence ID" value="AUX38946.1"/>
    <property type="molecule type" value="Genomic_DNA"/>
</dbReference>
<dbReference type="AlphaFoldDB" id="A0A2L0EI35"/>
<gene>
    <name evidence="1" type="ORF">SOCE26_003270</name>
</gene>
<dbReference type="OrthoDB" id="284185at2"/>
<reference evidence="1 2" key="1">
    <citation type="submission" date="2015-09" db="EMBL/GenBank/DDBJ databases">
        <title>Sorangium comparison.</title>
        <authorList>
            <person name="Zaburannyi N."/>
            <person name="Bunk B."/>
            <person name="Overmann J."/>
            <person name="Mueller R."/>
        </authorList>
    </citation>
    <scope>NUCLEOTIDE SEQUENCE [LARGE SCALE GENOMIC DNA]</scope>
    <source>
        <strain evidence="1 2">So ce26</strain>
    </source>
</reference>
<sequence length="78" mass="8423">MLLKPSDLKMLVQATLVTREQEIGCDTCLDRVAAYAEVHLAGLPTPEALRLVEEHLAICGECQEEFAALAAALDEGAR</sequence>
<dbReference type="Proteomes" id="UP000238348">
    <property type="component" value="Chromosome"/>
</dbReference>
<evidence type="ECO:0000313" key="1">
    <source>
        <dbReference type="EMBL" id="AUX38946.1"/>
    </source>
</evidence>
<proteinExistence type="predicted"/>
<protein>
    <recommendedName>
        <fullName evidence="3">Zinc-finger domain-containing protein</fullName>
    </recommendedName>
</protein>
<organism evidence="1 2">
    <name type="scientific">Sorangium cellulosum</name>
    <name type="common">Polyangium cellulosum</name>
    <dbReference type="NCBI Taxonomy" id="56"/>
    <lineage>
        <taxon>Bacteria</taxon>
        <taxon>Pseudomonadati</taxon>
        <taxon>Myxococcota</taxon>
        <taxon>Polyangia</taxon>
        <taxon>Polyangiales</taxon>
        <taxon>Polyangiaceae</taxon>
        <taxon>Sorangium</taxon>
    </lineage>
</organism>
<dbReference type="RefSeq" id="WP_104976985.1">
    <property type="nucleotide sequence ID" value="NZ_CP012673.1"/>
</dbReference>
<evidence type="ECO:0008006" key="3">
    <source>
        <dbReference type="Google" id="ProtNLM"/>
    </source>
</evidence>